<evidence type="ECO:0000256" key="3">
    <source>
        <dbReference type="ARBA" id="ARBA00022763"/>
    </source>
</evidence>
<dbReference type="OrthoDB" id="9782620at2"/>
<proteinExistence type="inferred from homology"/>
<dbReference type="GO" id="GO:0106300">
    <property type="term" value="P:protein-DNA covalent cross-linking repair"/>
    <property type="evidence" value="ECO:0007669"/>
    <property type="project" value="InterPro"/>
</dbReference>
<keyword evidence="6" id="KW-0238">DNA-binding</keyword>
<dbReference type="EC" id="3.4.-.-" evidence="8"/>
<comment type="similarity">
    <text evidence="1 8">Belongs to the SOS response-associated peptidase family.</text>
</comment>
<dbReference type="GO" id="GO:0006508">
    <property type="term" value="P:proteolysis"/>
    <property type="evidence" value="ECO:0007669"/>
    <property type="project" value="UniProtKB-KW"/>
</dbReference>
<sequence>MCGRFIITDTASDLAAMFDVEHEGESLPEPSWNIKPTEKIPIVLESAKTGPVVRRLEAARWSLVPSFATELQSSFPTFNARAETAAVKSSFKSSVVSRRALVPATGYYEWRTVGAVKTPYFIHSDDGLPLAFAGLYSWWRNPALAEDDPARWVLSATILTQDAVGPLAALHDRMPVILAEEWWDQWLDPRTMGDQALIDAAVAASREAGESLRFHEVAPVRGDGPELIEPVGAPSPL</sequence>
<evidence type="ECO:0000256" key="2">
    <source>
        <dbReference type="ARBA" id="ARBA00022670"/>
    </source>
</evidence>
<evidence type="ECO:0000256" key="4">
    <source>
        <dbReference type="ARBA" id="ARBA00022801"/>
    </source>
</evidence>
<organism evidence="9 10">
    <name type="scientific">Cryobacterium cheniae</name>
    <dbReference type="NCBI Taxonomy" id="1259262"/>
    <lineage>
        <taxon>Bacteria</taxon>
        <taxon>Bacillati</taxon>
        <taxon>Actinomycetota</taxon>
        <taxon>Actinomycetes</taxon>
        <taxon>Micrococcales</taxon>
        <taxon>Microbacteriaceae</taxon>
        <taxon>Cryobacterium</taxon>
    </lineage>
</organism>
<evidence type="ECO:0000256" key="5">
    <source>
        <dbReference type="ARBA" id="ARBA00023124"/>
    </source>
</evidence>
<evidence type="ECO:0000256" key="1">
    <source>
        <dbReference type="ARBA" id="ARBA00008136"/>
    </source>
</evidence>
<dbReference type="PANTHER" id="PTHR13604:SF0">
    <property type="entry name" value="ABASIC SITE PROCESSING PROTEIN HMCES"/>
    <property type="match status" value="1"/>
</dbReference>
<dbReference type="GO" id="GO:0003697">
    <property type="term" value="F:single-stranded DNA binding"/>
    <property type="evidence" value="ECO:0007669"/>
    <property type="project" value="InterPro"/>
</dbReference>
<dbReference type="InterPro" id="IPR003738">
    <property type="entry name" value="SRAP"/>
</dbReference>
<dbReference type="PANTHER" id="PTHR13604">
    <property type="entry name" value="DC12-RELATED"/>
    <property type="match status" value="1"/>
</dbReference>
<dbReference type="Pfam" id="PF02586">
    <property type="entry name" value="SRAP"/>
    <property type="match status" value="1"/>
</dbReference>
<dbReference type="EMBL" id="SOGN01000044">
    <property type="protein sequence ID" value="TFC79512.1"/>
    <property type="molecule type" value="Genomic_DNA"/>
</dbReference>
<dbReference type="RefSeq" id="WP_134370149.1">
    <property type="nucleotide sequence ID" value="NZ_SOGN01000044.1"/>
</dbReference>
<evidence type="ECO:0000313" key="10">
    <source>
        <dbReference type="Proteomes" id="UP000298433"/>
    </source>
</evidence>
<name>A0A4R8XN44_9MICO</name>
<dbReference type="SUPFAM" id="SSF143081">
    <property type="entry name" value="BB1717-like"/>
    <property type="match status" value="1"/>
</dbReference>
<gene>
    <name evidence="9" type="ORF">E3T23_09555</name>
</gene>
<evidence type="ECO:0000256" key="7">
    <source>
        <dbReference type="ARBA" id="ARBA00023239"/>
    </source>
</evidence>
<accession>A0A4R8XN44</accession>
<keyword evidence="10" id="KW-1185">Reference proteome</keyword>
<keyword evidence="7" id="KW-0456">Lyase</keyword>
<dbReference type="InterPro" id="IPR036590">
    <property type="entry name" value="SRAP-like"/>
</dbReference>
<reference evidence="9 10" key="1">
    <citation type="submission" date="2019-03" db="EMBL/GenBank/DDBJ databases">
        <title>Genomics of glacier-inhabiting Cryobacterium strains.</title>
        <authorList>
            <person name="Liu Q."/>
            <person name="Xin Y.-H."/>
        </authorList>
    </citation>
    <scope>NUCLEOTIDE SEQUENCE [LARGE SCALE GENOMIC DNA]</scope>
    <source>
        <strain evidence="9 10">TMT2-48-2</strain>
    </source>
</reference>
<dbReference type="GO" id="GO:0008233">
    <property type="term" value="F:peptidase activity"/>
    <property type="evidence" value="ECO:0007669"/>
    <property type="project" value="UniProtKB-KW"/>
</dbReference>
<evidence type="ECO:0000313" key="9">
    <source>
        <dbReference type="EMBL" id="TFC79512.1"/>
    </source>
</evidence>
<dbReference type="GO" id="GO:0016829">
    <property type="term" value="F:lyase activity"/>
    <property type="evidence" value="ECO:0007669"/>
    <property type="project" value="UniProtKB-KW"/>
</dbReference>
<keyword evidence="4 8" id="KW-0378">Hydrolase</keyword>
<keyword evidence="5" id="KW-0190">Covalent protein-DNA linkage</keyword>
<evidence type="ECO:0000256" key="8">
    <source>
        <dbReference type="RuleBase" id="RU364100"/>
    </source>
</evidence>
<comment type="caution">
    <text evidence="9">The sequence shown here is derived from an EMBL/GenBank/DDBJ whole genome shotgun (WGS) entry which is preliminary data.</text>
</comment>
<dbReference type="AlphaFoldDB" id="A0A4R8XN44"/>
<dbReference type="Proteomes" id="UP000298433">
    <property type="component" value="Unassembled WGS sequence"/>
</dbReference>
<protein>
    <recommendedName>
        <fullName evidence="8">Abasic site processing protein</fullName>
        <ecNumber evidence="8">3.4.-.-</ecNumber>
    </recommendedName>
</protein>
<evidence type="ECO:0000256" key="6">
    <source>
        <dbReference type="ARBA" id="ARBA00023125"/>
    </source>
</evidence>
<keyword evidence="3" id="KW-0227">DNA damage</keyword>
<dbReference type="Gene3D" id="3.90.1680.10">
    <property type="entry name" value="SOS response associated peptidase-like"/>
    <property type="match status" value="1"/>
</dbReference>
<keyword evidence="2 8" id="KW-0645">Protease</keyword>